<reference evidence="1 2" key="1">
    <citation type="submission" date="2015-07" db="EMBL/GenBank/DDBJ databases">
        <title>Genome sequence of Levilinea saccharolytica DSM 16555.</title>
        <authorList>
            <person name="Hemp J."/>
            <person name="Ward L.M."/>
            <person name="Pace L.A."/>
            <person name="Fischer W.W."/>
        </authorList>
    </citation>
    <scope>NUCLEOTIDE SEQUENCE [LARGE SCALE GENOMIC DNA]</scope>
    <source>
        <strain evidence="1 2">KIBI-1</strain>
    </source>
</reference>
<gene>
    <name evidence="1" type="ORF">ADN01_03960</name>
</gene>
<dbReference type="STRING" id="229921.ADN01_03960"/>
<dbReference type="AlphaFoldDB" id="A0A0N8GS35"/>
<accession>A0A0N8GS35</accession>
<evidence type="ECO:0008006" key="3">
    <source>
        <dbReference type="Google" id="ProtNLM"/>
    </source>
</evidence>
<dbReference type="Gene3D" id="3.20.20.70">
    <property type="entry name" value="Aldolase class I"/>
    <property type="match status" value="1"/>
</dbReference>
<organism evidence="1 2">
    <name type="scientific">Levilinea saccharolytica</name>
    <dbReference type="NCBI Taxonomy" id="229921"/>
    <lineage>
        <taxon>Bacteria</taxon>
        <taxon>Bacillati</taxon>
        <taxon>Chloroflexota</taxon>
        <taxon>Anaerolineae</taxon>
        <taxon>Anaerolineales</taxon>
        <taxon>Anaerolineaceae</taxon>
        <taxon>Levilinea</taxon>
    </lineage>
</organism>
<name>A0A0N8GS35_9CHLR</name>
<sequence>MGVRVMIGTQPAAAASEGETAVTQTVEVEKVPTIQASVSPPYSPRLAWFYKPPKDGDLAKIAQNFDFFVLTGGDEAERERMREAGAQGFFLQYLRFDAILDMEDCQKRPYQNQVANQPGDFCWIAQEHPDWFLLDGNGQKMKNDGGYVMMDPGNTGWQDFWLERAQMGQETGGWDGIFLDNVEANLDKRRRVGALPERYPDEESYRQAVLGFLKRIYETYTRPNHRPLYANVLDVDSAEELMPFLGALDGVMVESFAVDWQDGYHSRETWEKEMQMVESAQRMGKQLILVAQGRQMDFARQEFSLASAILADLGGVTFRYTYHEEYTTAWLYDNYRVELGGALGERYAAAGGWRRDFERGSVMVQPEAGTAEIRVQP</sequence>
<comment type="caution">
    <text evidence="1">The sequence shown here is derived from an EMBL/GenBank/DDBJ whole genome shotgun (WGS) entry which is preliminary data.</text>
</comment>
<keyword evidence="2" id="KW-1185">Reference proteome</keyword>
<dbReference type="EMBL" id="LGCM01000017">
    <property type="protein sequence ID" value="KPL88194.1"/>
    <property type="molecule type" value="Genomic_DNA"/>
</dbReference>
<dbReference type="Proteomes" id="UP000050501">
    <property type="component" value="Unassembled WGS sequence"/>
</dbReference>
<protein>
    <recommendedName>
        <fullName evidence="3">Glycoside-hydrolase family GH114 TIM-barrel domain-containing protein</fullName>
    </recommendedName>
</protein>
<dbReference type="SUPFAM" id="SSF51445">
    <property type="entry name" value="(Trans)glycosidases"/>
    <property type="match status" value="1"/>
</dbReference>
<proteinExistence type="predicted"/>
<dbReference type="InterPro" id="IPR013785">
    <property type="entry name" value="Aldolase_TIM"/>
</dbReference>
<evidence type="ECO:0000313" key="1">
    <source>
        <dbReference type="EMBL" id="KPL88194.1"/>
    </source>
</evidence>
<dbReference type="InterPro" id="IPR029455">
    <property type="entry name" value="GHL15"/>
</dbReference>
<dbReference type="InterPro" id="IPR017853">
    <property type="entry name" value="GH"/>
</dbReference>
<dbReference type="Pfam" id="PF14885">
    <property type="entry name" value="GHL15"/>
    <property type="match status" value="1"/>
</dbReference>
<evidence type="ECO:0000313" key="2">
    <source>
        <dbReference type="Proteomes" id="UP000050501"/>
    </source>
</evidence>